<dbReference type="Pfam" id="PF13439">
    <property type="entry name" value="Glyco_transf_4"/>
    <property type="match status" value="1"/>
</dbReference>
<dbReference type="EC" id="2.4.-.-" evidence="2"/>
<dbReference type="Pfam" id="PF13692">
    <property type="entry name" value="Glyco_trans_1_4"/>
    <property type="match status" value="1"/>
</dbReference>
<protein>
    <submittedName>
        <fullName evidence="2">Glycosyltransferase family 1 protein</fullName>
        <ecNumber evidence="2">2.4.-.-</ecNumber>
    </submittedName>
</protein>
<keyword evidence="2" id="KW-0808">Transferase</keyword>
<dbReference type="AlphaFoldDB" id="A0AAU7XER3"/>
<dbReference type="KEGG" id="mflg:ABS361_03415"/>
<dbReference type="PANTHER" id="PTHR45947:SF3">
    <property type="entry name" value="SULFOQUINOVOSYL TRANSFERASE SQD2"/>
    <property type="match status" value="1"/>
</dbReference>
<accession>A0AAU7XER3</accession>
<name>A0AAU7XER3_9HYPH</name>
<organism evidence="2">
    <name type="scientific">Methyloraptor flagellatus</name>
    <dbReference type="NCBI Taxonomy" id="3162530"/>
    <lineage>
        <taxon>Bacteria</taxon>
        <taxon>Pseudomonadati</taxon>
        <taxon>Pseudomonadota</taxon>
        <taxon>Alphaproteobacteria</taxon>
        <taxon>Hyphomicrobiales</taxon>
        <taxon>Ancalomicrobiaceae</taxon>
        <taxon>Methyloraptor</taxon>
    </lineage>
</organism>
<gene>
    <name evidence="2" type="ORF">ABS361_03415</name>
</gene>
<dbReference type="InterPro" id="IPR050194">
    <property type="entry name" value="Glycosyltransferase_grp1"/>
</dbReference>
<dbReference type="PANTHER" id="PTHR45947">
    <property type="entry name" value="SULFOQUINOVOSYL TRANSFERASE SQD2"/>
    <property type="match status" value="1"/>
</dbReference>
<dbReference type="SUPFAM" id="SSF53756">
    <property type="entry name" value="UDP-Glycosyltransferase/glycogen phosphorylase"/>
    <property type="match status" value="1"/>
</dbReference>
<dbReference type="CDD" id="cd03814">
    <property type="entry name" value="GT4-like"/>
    <property type="match status" value="1"/>
</dbReference>
<sequence length="340" mass="37686">MKILIVTDAWRPQINGVVRTLERLAQELQQQGVTVDFLTPLEFRTLPCPTYPEIRLALTRRETIRRRIETSRPDYIHIATEGPLGLMARKVAIETYGGYTTSYHTRFPEYLSARLPVPERWAYAWLRRFHNGGLTCMVATETLRQDLTARGFRNLAIWSRGVDQHLFHPRAENVLAHLPKPIFMNVGRVAVEKNLEAFLDLDLPGSKVVVGDGPMLTPLAKKYPDAHFLGAKTGEELAQVYAAADVFVFPSVTDTFGNVLIEALASGVPVAAFPVMGPLDIIGDSGAGVLSQDLRAAALAALDISREAALAQARQFTWERSARQFITNVTSAARRPLAAE</sequence>
<dbReference type="EMBL" id="CP158568">
    <property type="protein sequence ID" value="XBY45345.1"/>
    <property type="molecule type" value="Genomic_DNA"/>
</dbReference>
<reference evidence="2" key="1">
    <citation type="submission" date="2024-06" db="EMBL/GenBank/DDBJ databases">
        <title>Methylostella associata gen. nov., sp. nov., a novel Ancalomicrobiaceae-affiliated facultatively methylotrophic bacteria that feed on methanotrophs of the genus Methylococcus.</title>
        <authorList>
            <person name="Saltykova V."/>
            <person name="Danilova O.V."/>
            <person name="Oshkin I.Y."/>
            <person name="Belova S.E."/>
            <person name="Pimenov N.V."/>
            <person name="Dedysh S.N."/>
        </authorList>
    </citation>
    <scope>NUCLEOTIDE SEQUENCE</scope>
    <source>
        <strain evidence="2">S20</strain>
    </source>
</reference>
<evidence type="ECO:0000259" key="1">
    <source>
        <dbReference type="Pfam" id="PF13439"/>
    </source>
</evidence>
<dbReference type="InterPro" id="IPR028098">
    <property type="entry name" value="Glyco_trans_4-like_N"/>
</dbReference>
<dbReference type="Gene3D" id="3.40.50.2000">
    <property type="entry name" value="Glycogen Phosphorylase B"/>
    <property type="match status" value="2"/>
</dbReference>
<feature type="domain" description="Glycosyltransferase subfamily 4-like N-terminal" evidence="1">
    <location>
        <begin position="14"/>
        <end position="163"/>
    </location>
</feature>
<dbReference type="RefSeq" id="WP_407050438.1">
    <property type="nucleotide sequence ID" value="NZ_CP158568.1"/>
</dbReference>
<dbReference type="GO" id="GO:0016757">
    <property type="term" value="F:glycosyltransferase activity"/>
    <property type="evidence" value="ECO:0007669"/>
    <property type="project" value="UniProtKB-KW"/>
</dbReference>
<proteinExistence type="predicted"/>
<keyword evidence="2" id="KW-0328">Glycosyltransferase</keyword>
<evidence type="ECO:0000313" key="2">
    <source>
        <dbReference type="EMBL" id="XBY45345.1"/>
    </source>
</evidence>